<dbReference type="AlphaFoldDB" id="A0A176ZHI4"/>
<dbReference type="SMART" id="SM00344">
    <property type="entry name" value="HTH_ASNC"/>
    <property type="match status" value="1"/>
</dbReference>
<keyword evidence="1" id="KW-0805">Transcription regulation</keyword>
<keyword evidence="2" id="KW-0238">DNA-binding</keyword>
<protein>
    <submittedName>
        <fullName evidence="5">AsnC family transcriptional regulator</fullName>
    </submittedName>
</protein>
<evidence type="ECO:0000256" key="1">
    <source>
        <dbReference type="ARBA" id="ARBA00023015"/>
    </source>
</evidence>
<gene>
    <name evidence="5" type="ORF">AXW67_33800</name>
</gene>
<dbReference type="Pfam" id="PF01037">
    <property type="entry name" value="AsnC_trans_reg"/>
    <property type="match status" value="1"/>
</dbReference>
<dbReference type="PROSITE" id="PS50956">
    <property type="entry name" value="HTH_ASNC_2"/>
    <property type="match status" value="1"/>
</dbReference>
<keyword evidence="6" id="KW-1185">Reference proteome</keyword>
<reference evidence="5 6" key="1">
    <citation type="submission" date="2016-02" db="EMBL/GenBank/DDBJ databases">
        <title>Draft genome sequence of the strain BR 10247T Bradyrhizobium neotropicale isolated from nodules of Centrolobium paraense.</title>
        <authorList>
            <person name="Simoes-Araujo J.L."/>
            <person name="Barauna A.C."/>
            <person name="Silva K."/>
            <person name="Zilli J.E."/>
        </authorList>
    </citation>
    <scope>NUCLEOTIDE SEQUENCE [LARGE SCALE GENOMIC DNA]</scope>
    <source>
        <strain evidence="5 6">BR 10247</strain>
    </source>
</reference>
<dbReference type="GO" id="GO:0043565">
    <property type="term" value="F:sequence-specific DNA binding"/>
    <property type="evidence" value="ECO:0007669"/>
    <property type="project" value="InterPro"/>
</dbReference>
<dbReference type="Pfam" id="PF13404">
    <property type="entry name" value="HTH_AsnC-type"/>
    <property type="match status" value="1"/>
</dbReference>
<keyword evidence="3" id="KW-0804">Transcription</keyword>
<organism evidence="5 6">
    <name type="scientific">Bradyrhizobium neotropicale</name>
    <dbReference type="NCBI Taxonomy" id="1497615"/>
    <lineage>
        <taxon>Bacteria</taxon>
        <taxon>Pseudomonadati</taxon>
        <taxon>Pseudomonadota</taxon>
        <taxon>Alphaproteobacteria</taxon>
        <taxon>Hyphomicrobiales</taxon>
        <taxon>Nitrobacteraceae</taxon>
        <taxon>Bradyrhizobium</taxon>
    </lineage>
</organism>
<dbReference type="RefSeq" id="WP_063675873.1">
    <property type="nucleotide sequence ID" value="NZ_LSEF01000006.1"/>
</dbReference>
<dbReference type="Gene3D" id="1.10.10.10">
    <property type="entry name" value="Winged helix-like DNA-binding domain superfamily/Winged helix DNA-binding domain"/>
    <property type="match status" value="1"/>
</dbReference>
<dbReference type="GO" id="GO:0043200">
    <property type="term" value="P:response to amino acid"/>
    <property type="evidence" value="ECO:0007669"/>
    <property type="project" value="TreeGrafter"/>
</dbReference>
<dbReference type="GO" id="GO:0005829">
    <property type="term" value="C:cytosol"/>
    <property type="evidence" value="ECO:0007669"/>
    <property type="project" value="TreeGrafter"/>
</dbReference>
<dbReference type="SUPFAM" id="SSF46785">
    <property type="entry name" value="Winged helix' DNA-binding domain"/>
    <property type="match status" value="1"/>
</dbReference>
<feature type="domain" description="HTH asnC-type" evidence="4">
    <location>
        <begin position="10"/>
        <end position="71"/>
    </location>
</feature>
<dbReference type="InterPro" id="IPR036390">
    <property type="entry name" value="WH_DNA-bd_sf"/>
</dbReference>
<dbReference type="PANTHER" id="PTHR30154">
    <property type="entry name" value="LEUCINE-RESPONSIVE REGULATORY PROTEIN"/>
    <property type="match status" value="1"/>
</dbReference>
<evidence type="ECO:0000256" key="2">
    <source>
        <dbReference type="ARBA" id="ARBA00023125"/>
    </source>
</evidence>
<evidence type="ECO:0000313" key="6">
    <source>
        <dbReference type="Proteomes" id="UP000077173"/>
    </source>
</evidence>
<dbReference type="PRINTS" id="PR00033">
    <property type="entry name" value="HTHASNC"/>
</dbReference>
<dbReference type="InterPro" id="IPR019887">
    <property type="entry name" value="Tscrpt_reg_AsnC/Lrp_C"/>
</dbReference>
<dbReference type="Proteomes" id="UP000077173">
    <property type="component" value="Unassembled WGS sequence"/>
</dbReference>
<dbReference type="InterPro" id="IPR036388">
    <property type="entry name" value="WH-like_DNA-bd_sf"/>
</dbReference>
<comment type="caution">
    <text evidence="5">The sequence shown here is derived from an EMBL/GenBank/DDBJ whole genome shotgun (WGS) entry which is preliminary data.</text>
</comment>
<dbReference type="PANTHER" id="PTHR30154:SF34">
    <property type="entry name" value="TRANSCRIPTIONAL REGULATOR AZLB"/>
    <property type="match status" value="1"/>
</dbReference>
<name>A0A176ZHI4_9BRAD</name>
<dbReference type="InterPro" id="IPR019888">
    <property type="entry name" value="Tscrpt_reg_AsnC-like"/>
</dbReference>
<dbReference type="SUPFAM" id="SSF54909">
    <property type="entry name" value="Dimeric alpha+beta barrel"/>
    <property type="match status" value="1"/>
</dbReference>
<accession>A0A176ZHI4</accession>
<evidence type="ECO:0000313" key="5">
    <source>
        <dbReference type="EMBL" id="OAF20171.1"/>
    </source>
</evidence>
<dbReference type="Gene3D" id="3.30.70.920">
    <property type="match status" value="1"/>
</dbReference>
<proteinExistence type="predicted"/>
<dbReference type="InterPro" id="IPR000485">
    <property type="entry name" value="AsnC-type_HTH_dom"/>
</dbReference>
<dbReference type="InterPro" id="IPR011008">
    <property type="entry name" value="Dimeric_a/b-barrel"/>
</dbReference>
<evidence type="ECO:0000256" key="3">
    <source>
        <dbReference type="ARBA" id="ARBA00023163"/>
    </source>
</evidence>
<dbReference type="EMBL" id="LSEF01000006">
    <property type="protein sequence ID" value="OAF20171.1"/>
    <property type="molecule type" value="Genomic_DNA"/>
</dbReference>
<evidence type="ECO:0000259" key="4">
    <source>
        <dbReference type="PROSITE" id="PS50956"/>
    </source>
</evidence>
<sequence>MLKKLGVQDLDQYDLAILEILQRDNTTPQRTVGDMVNLSAAAVQRRISRLQKGGVIQSNVAILDPETVGLPITILVEVHIESERLDLLEAAKKAFIATPEVQQCYYITGDMDFLLVITIASMRDYEDLTKRLFFENHNVKHFKTMVVMDRVKASMGLKLPTEKTTK</sequence>